<dbReference type="Proteomes" id="UP001239782">
    <property type="component" value="Chromosome"/>
</dbReference>
<dbReference type="InterPro" id="IPR011050">
    <property type="entry name" value="Pectin_lyase_fold/virulence"/>
</dbReference>
<dbReference type="InterPro" id="IPR012334">
    <property type="entry name" value="Pectin_lyas_fold"/>
</dbReference>
<evidence type="ECO:0000256" key="1">
    <source>
        <dbReference type="ARBA" id="ARBA00022737"/>
    </source>
</evidence>
<dbReference type="SUPFAM" id="SSF51126">
    <property type="entry name" value="Pectin lyase-like"/>
    <property type="match status" value="1"/>
</dbReference>
<protein>
    <submittedName>
        <fullName evidence="2">DUF6519 domain-containing protein</fullName>
    </submittedName>
</protein>
<name>A0AA51X746_9GAMM</name>
<dbReference type="EMBL" id="CP133548">
    <property type="protein sequence ID" value="WMS87818.1"/>
    <property type="molecule type" value="Genomic_DNA"/>
</dbReference>
<proteinExistence type="predicted"/>
<dbReference type="RefSeq" id="WP_309202976.1">
    <property type="nucleotide sequence ID" value="NZ_CP133548.1"/>
</dbReference>
<dbReference type="InterPro" id="IPR006626">
    <property type="entry name" value="PbH1"/>
</dbReference>
<dbReference type="Pfam" id="PF20129">
    <property type="entry name" value="DUF6519"/>
    <property type="match status" value="1"/>
</dbReference>
<evidence type="ECO:0000313" key="2">
    <source>
        <dbReference type="EMBL" id="WMS87818.1"/>
    </source>
</evidence>
<reference evidence="2 3" key="1">
    <citation type="submission" date="2023-08" db="EMBL/GenBank/DDBJ databases">
        <title>Pleionea litopenaei sp. nov., isolated from stomach of juvenile Litopenaeus vannamei.</title>
        <authorList>
            <person name="Rho A.M."/>
            <person name="Hwang C.Y."/>
        </authorList>
    </citation>
    <scope>NUCLEOTIDE SEQUENCE [LARGE SCALE GENOMIC DNA]</scope>
    <source>
        <strain evidence="2 3">HL-JVS1</strain>
    </source>
</reference>
<dbReference type="AlphaFoldDB" id="A0AA51X746"/>
<gene>
    <name evidence="2" type="ORF">Q9312_02560</name>
</gene>
<keyword evidence="3" id="KW-1185">Reference proteome</keyword>
<accession>A0AA51X746</accession>
<dbReference type="KEGG" id="plei:Q9312_02560"/>
<dbReference type="InterPro" id="IPR051550">
    <property type="entry name" value="SCF-Subunits/Alg-Epimerases"/>
</dbReference>
<evidence type="ECO:0000313" key="3">
    <source>
        <dbReference type="Proteomes" id="UP001239782"/>
    </source>
</evidence>
<sequence length="1260" mass="137956">MGTQDISRSIFDPEKHYRSVGQQQGRVLTDDDWNENNNIDEHYQRGLAFDVVGSAGSPNEGFRISDPVITDRGVDFKIAAGTFYLGGMRLTLENSESYLLQSDWLQGPELVEGSGPRNDLVVLEAYQQTVTAVEDSELFEVALGSADTTTRQKLMQRIHLLGDIDSAECEHAWAEFKQMLVEDGSWQSDNCLLPDAQLNVGFVDSGVGDDLCRPTAAGGYLGAENQAIRVQLVDESHLTWGFDNAAPLYRVEVDVDRRTLRLMTPPKDQMQWPSADQVVEILPWCAVLPNNQKLAEHSGHLTRVSTSYNPDTGAIEIADAIPEDGFDEWEQRLDSDELSENGRYYFLRVWNRGSDRESSESIEFSPNVPVALGNTGVEITLSGTQFNGGDYWVIAVRPETPKQAMPWILEAGRGPNGVKRYFSPLAILSWQADQSVSVTDCRPRFRPLTRQKICCSYVIGDGVSSFGDFNSIEEALDRLPQKGGELCLLPGIHRANVTILNKSGITIKGCGRRTKVIPREAEQSEALFSIYDSSHIKIHHLELIAFDTTAIAIVASEADAVSYINICDNSIFACESGLKNLDGNHLLIERNTIKMIDKRDAGVAVFSRGDDVLIRDNLIGVLPYQENIPGDDGGGSDNPNPSDNCLDLNLIYRNPTYLVQWINFAWSFDLVAYIPTNPYRALGGIQIGSGSERIEIIHNQIIGGAGNGITLGSEPIVDDFEAPNPRPPVNIDVQERSVTGFVQLNGEAVADEVVVLTQDDVVHQGVTSDQGYFSMVVNPLGQYTVTIADPSIAVESVEVIDAGEFGVYYQINVVDVDVDIDMNDVLAFIYQVNIDDNRIQSMGESGVGFPRLTADDIKEVLRLLVQQGGLNNAARMLLLLGMILFGAFTGLVMQLNIRNNLIVGCLRNLLDINEGELGKRFRGIGGISLPFCEEVVIAGNRIEDNGVVHRGPVQGIFIISTTHAEIYENHIVNNGATTVSSLQNPLVGGVLIFIAADFSRISGSKQGEINEKQRASMLATRGNSALQVIRFSDNVIQQPLGRSLTVVLSIGGMTIHDNQFITENSVAQDFDESVLSDTNSSIPNEQLVSALKQLSTSAGMLFINNLGNIGATKVHNNQATLMRPNDAGVSLAVYNTSNIQFSENHIQCGAGDLTSNVLLMSGCVDASHNRIEEVGQIIDNTQLPYSPLSMISLGIRLNTTVMNQSNHCVVAFGRPGFIVDEANLVLTDANKICPLLLSDYRESMVGYMAEHYYYSVNAEA</sequence>
<dbReference type="InterPro" id="IPR045392">
    <property type="entry name" value="DUF6519"/>
</dbReference>
<organism evidence="2 3">
    <name type="scientific">Pleionea litopenaei</name>
    <dbReference type="NCBI Taxonomy" id="3070815"/>
    <lineage>
        <taxon>Bacteria</taxon>
        <taxon>Pseudomonadati</taxon>
        <taxon>Pseudomonadota</taxon>
        <taxon>Gammaproteobacteria</taxon>
        <taxon>Oceanospirillales</taxon>
        <taxon>Pleioneaceae</taxon>
        <taxon>Pleionea</taxon>
    </lineage>
</organism>
<dbReference type="PANTHER" id="PTHR22990:SF15">
    <property type="entry name" value="F-BOX ONLY PROTEIN 10"/>
    <property type="match status" value="1"/>
</dbReference>
<dbReference type="SMART" id="SM00710">
    <property type="entry name" value="PbH1"/>
    <property type="match status" value="7"/>
</dbReference>
<keyword evidence="1" id="KW-0677">Repeat</keyword>
<dbReference type="Gene3D" id="2.160.20.10">
    <property type="entry name" value="Single-stranded right-handed beta-helix, Pectin lyase-like"/>
    <property type="match status" value="1"/>
</dbReference>
<dbReference type="PANTHER" id="PTHR22990">
    <property type="entry name" value="F-BOX ONLY PROTEIN"/>
    <property type="match status" value="1"/>
</dbReference>